<keyword evidence="2" id="KW-1185">Reference proteome</keyword>
<dbReference type="EMBL" id="LWBO01000001">
    <property type="protein sequence ID" value="OQP55675.1"/>
    <property type="molecule type" value="Genomic_DNA"/>
</dbReference>
<evidence type="ECO:0000313" key="1">
    <source>
        <dbReference type="EMBL" id="OQP55675.1"/>
    </source>
</evidence>
<evidence type="ECO:0000313" key="2">
    <source>
        <dbReference type="Proteomes" id="UP000192277"/>
    </source>
</evidence>
<name>A0ABX3P785_9BACT</name>
<protein>
    <submittedName>
        <fullName evidence="1">Uncharacterized protein</fullName>
    </submittedName>
</protein>
<dbReference type="Proteomes" id="UP000192277">
    <property type="component" value="Unassembled WGS sequence"/>
</dbReference>
<sequence>MQYFEVTMTHLGLTLWDKLQTRGCGANFTAQVANIVRLLLNIGAKVEQLQQKISSKCVIVGNLRVKVRK</sequence>
<reference evidence="1 2" key="1">
    <citation type="submission" date="2016-04" db="EMBL/GenBank/DDBJ databases">
        <authorList>
            <person name="Chen L."/>
            <person name="Zhuang W."/>
            <person name="Wang G."/>
        </authorList>
    </citation>
    <scope>NUCLEOTIDE SEQUENCE [LARGE SCALE GENOMIC DNA]</scope>
    <source>
        <strain evidence="2">GR20</strain>
    </source>
</reference>
<accession>A0ABX3P785</accession>
<proteinExistence type="predicted"/>
<comment type="caution">
    <text evidence="1">The sequence shown here is derived from an EMBL/GenBank/DDBJ whole genome shotgun (WGS) entry which is preliminary data.</text>
</comment>
<gene>
    <name evidence="1" type="ORF">A4D02_05070</name>
</gene>
<organism evidence="1 2">
    <name type="scientific">Niastella koreensis</name>
    <dbReference type="NCBI Taxonomy" id="354356"/>
    <lineage>
        <taxon>Bacteria</taxon>
        <taxon>Pseudomonadati</taxon>
        <taxon>Bacteroidota</taxon>
        <taxon>Chitinophagia</taxon>
        <taxon>Chitinophagales</taxon>
        <taxon>Chitinophagaceae</taxon>
        <taxon>Niastella</taxon>
    </lineage>
</organism>